<accession>A0A4Y9JSP2</accession>
<dbReference type="InterPro" id="IPR006530">
    <property type="entry name" value="YD"/>
</dbReference>
<dbReference type="InterPro" id="IPR022385">
    <property type="entry name" value="Rhs_assc_core"/>
</dbReference>
<sequence length="545" mass="63434">MVQLDLPAEQSGKSETSGQIPQLFCDYDANGNEIARYAPQGFQLRQQYDAMDNLIRQRAGNEPKHFFDKHALQATGIDAPTFAKLDRHYGYDLAQNTIKSHEREERLDFTLNRNGQITEVIDNHTLRESYRYDENGYLAQRHIGLARYGQLHDPLQTDYDKQPQIVQNTDIYQKGNRLNRLSDTVYRYDEAGRVISRTKHPNQRHERHETFVWNGFNQLITFNDKAQHQWHYKYDGLGRRIEKYNERDNTTTKYIWDGDQLALTQTFKQDKLIYQRHSVFHGRELLAQQDSYQDKHTTHYAVSQPNGKILGLFTPEGELAWKAEKRTLWGICFDWYQFKYPNLLDPEMLFTGQWLDSESGLAYNRFRYYDPETGNYLCLDPIGLSGGETPYAYVHNPWDWVDLFGLLKEFGIAPYASILHKNDGFDAHELLQNSWLEQNGFVKQRGRGLSRRNPAIAIKNDPLHKAINNLQRKYGLYDQSKLKNQSALSNINKNAAITRRAITEDLVGRGIDRKTAKSLANKHVSELRKQTIDFAKANNIISCRG</sequence>
<dbReference type="InterPro" id="IPR056823">
    <property type="entry name" value="TEN-like_YD-shell"/>
</dbReference>
<evidence type="ECO:0000259" key="2">
    <source>
        <dbReference type="Pfam" id="PF25023"/>
    </source>
</evidence>
<name>A0A4Y9JSP2_9PAST</name>
<dbReference type="OrthoDB" id="5675944at2"/>
<dbReference type="PANTHER" id="PTHR32305">
    <property type="match status" value="1"/>
</dbReference>
<evidence type="ECO:0000313" key="3">
    <source>
        <dbReference type="EMBL" id="TFV07496.1"/>
    </source>
</evidence>
<evidence type="ECO:0000256" key="1">
    <source>
        <dbReference type="ARBA" id="ARBA00022737"/>
    </source>
</evidence>
<keyword evidence="1" id="KW-0677">Repeat</keyword>
<dbReference type="NCBIfam" id="TIGR01643">
    <property type="entry name" value="YD_repeat_2x"/>
    <property type="match status" value="2"/>
</dbReference>
<dbReference type="RefSeq" id="WP_135058673.1">
    <property type="nucleotide sequence ID" value="NZ_JADGLC010000043.1"/>
</dbReference>
<gene>
    <name evidence="3" type="ORF">E4T80_12205</name>
</gene>
<dbReference type="Proteomes" id="UP000297396">
    <property type="component" value="Unassembled WGS sequence"/>
</dbReference>
<dbReference type="NCBIfam" id="TIGR03696">
    <property type="entry name" value="Rhs_assc_core"/>
    <property type="match status" value="1"/>
</dbReference>
<dbReference type="AlphaFoldDB" id="A0A4Y9JSP2"/>
<reference evidence="3 4" key="1">
    <citation type="submission" date="2019-03" db="EMBL/GenBank/DDBJ databases">
        <title>Diversity of the mouse oral microbiome.</title>
        <authorList>
            <person name="Joseph S."/>
            <person name="Aduse-Opoku J."/>
            <person name="Curtis M."/>
            <person name="Wade W."/>
            <person name="Hashim A."/>
        </authorList>
    </citation>
    <scope>NUCLEOTIDE SEQUENCE [LARGE SCALE GENOMIC DNA]</scope>
    <source>
        <strain evidence="3 4">WT12</strain>
    </source>
</reference>
<dbReference type="InterPro" id="IPR050708">
    <property type="entry name" value="T6SS_VgrG/RHS"/>
</dbReference>
<evidence type="ECO:0000313" key="4">
    <source>
        <dbReference type="Proteomes" id="UP000297396"/>
    </source>
</evidence>
<organism evidence="3 4">
    <name type="scientific">Muribacter muris</name>
    <dbReference type="NCBI Taxonomy" id="67855"/>
    <lineage>
        <taxon>Bacteria</taxon>
        <taxon>Pseudomonadati</taxon>
        <taxon>Pseudomonadota</taxon>
        <taxon>Gammaproteobacteria</taxon>
        <taxon>Pasteurellales</taxon>
        <taxon>Pasteurellaceae</taxon>
        <taxon>Muribacter</taxon>
    </lineage>
</organism>
<comment type="caution">
    <text evidence="3">The sequence shown here is derived from an EMBL/GenBank/DDBJ whole genome shotgun (WGS) entry which is preliminary data.</text>
</comment>
<protein>
    <submittedName>
        <fullName evidence="3">RHS repeat-associated core domain-containing protein</fullName>
    </submittedName>
</protein>
<dbReference type="Pfam" id="PF25023">
    <property type="entry name" value="TEN_YD-shell"/>
    <property type="match status" value="1"/>
</dbReference>
<proteinExistence type="predicted"/>
<dbReference type="PRINTS" id="PR00394">
    <property type="entry name" value="RHSPROTEIN"/>
</dbReference>
<dbReference type="EMBL" id="SPPA01000043">
    <property type="protein sequence ID" value="TFV07496.1"/>
    <property type="molecule type" value="Genomic_DNA"/>
</dbReference>
<dbReference type="Gene3D" id="2.180.10.10">
    <property type="entry name" value="RHS repeat-associated core"/>
    <property type="match status" value="1"/>
</dbReference>
<feature type="domain" description="Teneurin-like YD-shell" evidence="2">
    <location>
        <begin position="158"/>
        <end position="378"/>
    </location>
</feature>
<dbReference type="PANTHER" id="PTHR32305:SF15">
    <property type="entry name" value="PROTEIN RHSA-RELATED"/>
    <property type="match status" value="1"/>
</dbReference>